<evidence type="ECO:0000256" key="3">
    <source>
        <dbReference type="ARBA" id="ARBA00023274"/>
    </source>
</evidence>
<keyword evidence="3" id="KW-0687">Ribonucleoprotein</keyword>
<evidence type="ECO:0000313" key="5">
    <source>
        <dbReference type="EMBL" id="KAK6954748.1"/>
    </source>
</evidence>
<gene>
    <name evidence="5" type="ORF">Daesc_004717</name>
</gene>
<evidence type="ECO:0000256" key="1">
    <source>
        <dbReference type="ARBA" id="ARBA00010111"/>
    </source>
</evidence>
<comment type="similarity">
    <text evidence="1">Belongs to the bacterial ribosomal protein bL34 family.</text>
</comment>
<keyword evidence="6" id="KW-1185">Reference proteome</keyword>
<feature type="region of interest" description="Disordered" evidence="4">
    <location>
        <begin position="50"/>
        <end position="70"/>
    </location>
</feature>
<evidence type="ECO:0000256" key="4">
    <source>
        <dbReference type="SAM" id="MobiDB-lite"/>
    </source>
</evidence>
<dbReference type="GO" id="GO:0003735">
    <property type="term" value="F:structural constituent of ribosome"/>
    <property type="evidence" value="ECO:0007669"/>
    <property type="project" value="InterPro"/>
</dbReference>
<keyword evidence="2" id="KW-0689">Ribosomal protein</keyword>
<evidence type="ECO:0000256" key="2">
    <source>
        <dbReference type="ARBA" id="ARBA00022980"/>
    </source>
</evidence>
<dbReference type="GO" id="GO:1990904">
    <property type="term" value="C:ribonucleoprotein complex"/>
    <property type="evidence" value="ECO:0007669"/>
    <property type="project" value="UniProtKB-KW"/>
</dbReference>
<sequence>MRSFALAALPRARGASRNVLTTASASIQPLSVRRAFSSLPTLRPTIQASTSSVFRSPNPNNGLLQSFAPQPTGATGGVTLDLVPKTSLTAHPSLSGAAQVRFGPRPTMARSSRLVRKRRHGFLSRVRTHNGRKTLQRRKEKKRSVLSQ</sequence>
<evidence type="ECO:0008006" key="7">
    <source>
        <dbReference type="Google" id="ProtNLM"/>
    </source>
</evidence>
<dbReference type="EMBL" id="JBANMG010000004">
    <property type="protein sequence ID" value="KAK6954748.1"/>
    <property type="molecule type" value="Genomic_DNA"/>
</dbReference>
<dbReference type="GO" id="GO:0006412">
    <property type="term" value="P:translation"/>
    <property type="evidence" value="ECO:0007669"/>
    <property type="project" value="InterPro"/>
</dbReference>
<comment type="caution">
    <text evidence="5">The sequence shown here is derived from an EMBL/GenBank/DDBJ whole genome shotgun (WGS) entry which is preliminary data.</text>
</comment>
<organism evidence="5 6">
    <name type="scientific">Daldinia eschscholtzii</name>
    <dbReference type="NCBI Taxonomy" id="292717"/>
    <lineage>
        <taxon>Eukaryota</taxon>
        <taxon>Fungi</taxon>
        <taxon>Dikarya</taxon>
        <taxon>Ascomycota</taxon>
        <taxon>Pezizomycotina</taxon>
        <taxon>Sordariomycetes</taxon>
        <taxon>Xylariomycetidae</taxon>
        <taxon>Xylariales</taxon>
        <taxon>Hypoxylaceae</taxon>
        <taxon>Daldinia</taxon>
    </lineage>
</organism>
<dbReference type="Gene3D" id="1.10.287.3980">
    <property type="match status" value="1"/>
</dbReference>
<name>A0AAX6MQ24_9PEZI</name>
<protein>
    <recommendedName>
        <fullName evidence="7">Ribosomal protein L34</fullName>
    </recommendedName>
</protein>
<evidence type="ECO:0000313" key="6">
    <source>
        <dbReference type="Proteomes" id="UP001369815"/>
    </source>
</evidence>
<dbReference type="InterPro" id="IPR000271">
    <property type="entry name" value="Ribosomal_bL34"/>
</dbReference>
<dbReference type="Pfam" id="PF00468">
    <property type="entry name" value="Ribosomal_L34"/>
    <property type="match status" value="1"/>
</dbReference>
<dbReference type="Proteomes" id="UP001369815">
    <property type="component" value="Unassembled WGS sequence"/>
</dbReference>
<dbReference type="AlphaFoldDB" id="A0AAX6MQ24"/>
<reference evidence="5 6" key="1">
    <citation type="journal article" date="2024" name="Front Chem Biol">
        <title>Unveiling the potential of Daldinia eschscholtzii MFLUCC 19-0629 through bioactivity and bioinformatics studies for enhanced sustainable agriculture production.</title>
        <authorList>
            <person name="Brooks S."/>
            <person name="Weaver J.A."/>
            <person name="Klomchit A."/>
            <person name="Alharthi S.A."/>
            <person name="Onlamun T."/>
            <person name="Nurani R."/>
            <person name="Vong T.K."/>
            <person name="Alberti F."/>
            <person name="Greco C."/>
        </authorList>
    </citation>
    <scope>NUCLEOTIDE SEQUENCE [LARGE SCALE GENOMIC DNA]</scope>
    <source>
        <strain evidence="5">MFLUCC 19-0629</strain>
    </source>
</reference>
<accession>A0AAX6MQ24</accession>
<feature type="region of interest" description="Disordered" evidence="4">
    <location>
        <begin position="97"/>
        <end position="148"/>
    </location>
</feature>
<proteinExistence type="inferred from homology"/>
<dbReference type="GO" id="GO:0005840">
    <property type="term" value="C:ribosome"/>
    <property type="evidence" value="ECO:0007669"/>
    <property type="project" value="UniProtKB-KW"/>
</dbReference>
<feature type="compositionally biased region" description="Basic residues" evidence="4">
    <location>
        <begin position="113"/>
        <end position="148"/>
    </location>
</feature>